<feature type="domain" description="TonB-dependent receptor-like beta-barrel" evidence="14">
    <location>
        <begin position="286"/>
        <end position="737"/>
    </location>
</feature>
<dbReference type="PANTHER" id="PTHR32552:SF81">
    <property type="entry name" value="TONB-DEPENDENT OUTER MEMBRANE RECEPTOR"/>
    <property type="match status" value="1"/>
</dbReference>
<keyword evidence="6" id="KW-0408">Iron</keyword>
<evidence type="ECO:0000313" key="16">
    <source>
        <dbReference type="EMBL" id="ABQ69394.1"/>
    </source>
</evidence>
<evidence type="ECO:0000259" key="14">
    <source>
        <dbReference type="Pfam" id="PF00593"/>
    </source>
</evidence>
<evidence type="ECO:0000256" key="13">
    <source>
        <dbReference type="SAM" id="SignalP"/>
    </source>
</evidence>
<proteinExistence type="inferred from homology"/>
<keyword evidence="5 11" id="KW-0812">Transmembrane</keyword>
<dbReference type="InterPro" id="IPR039426">
    <property type="entry name" value="TonB-dep_rcpt-like"/>
</dbReference>
<keyword evidence="9 11" id="KW-0472">Membrane</keyword>
<evidence type="ECO:0000259" key="15">
    <source>
        <dbReference type="Pfam" id="PF07715"/>
    </source>
</evidence>
<dbReference type="GO" id="GO:0006826">
    <property type="term" value="P:iron ion transport"/>
    <property type="evidence" value="ECO:0007669"/>
    <property type="project" value="UniProtKB-KW"/>
</dbReference>
<feature type="domain" description="TonB-dependent receptor plug" evidence="15">
    <location>
        <begin position="50"/>
        <end position="155"/>
    </location>
</feature>
<evidence type="ECO:0000256" key="11">
    <source>
        <dbReference type="PROSITE-ProRule" id="PRU01360"/>
    </source>
</evidence>
<keyword evidence="7" id="KW-0406">Ion transport</keyword>
<keyword evidence="16" id="KW-0675">Receptor</keyword>
<dbReference type="InterPro" id="IPR036942">
    <property type="entry name" value="Beta-barrel_TonB_sf"/>
</dbReference>
<evidence type="ECO:0000256" key="3">
    <source>
        <dbReference type="ARBA" id="ARBA00022452"/>
    </source>
</evidence>
<feature type="signal peptide" evidence="13">
    <location>
        <begin position="1"/>
        <end position="26"/>
    </location>
</feature>
<evidence type="ECO:0000256" key="4">
    <source>
        <dbReference type="ARBA" id="ARBA00022496"/>
    </source>
</evidence>
<dbReference type="InterPro" id="IPR000531">
    <property type="entry name" value="Beta-barrel_TonB"/>
</dbReference>
<keyword evidence="8 12" id="KW-0798">TonB box</keyword>
<gene>
    <name evidence="16" type="ordered locus">Swit_3044</name>
</gene>
<keyword evidence="13" id="KW-0732">Signal</keyword>
<evidence type="ECO:0000256" key="5">
    <source>
        <dbReference type="ARBA" id="ARBA00022692"/>
    </source>
</evidence>
<evidence type="ECO:0000256" key="7">
    <source>
        <dbReference type="ARBA" id="ARBA00023065"/>
    </source>
</evidence>
<dbReference type="SUPFAM" id="SSF56935">
    <property type="entry name" value="Porins"/>
    <property type="match status" value="1"/>
</dbReference>
<keyword evidence="3 11" id="KW-1134">Transmembrane beta strand</keyword>
<keyword evidence="4" id="KW-0410">Iron transport</keyword>
<organism evidence="16 17">
    <name type="scientific">Rhizorhabdus wittichii (strain DSM 6014 / CCUG 31198 / JCM 15750 / NBRC 105917 / EY 4224 / RW1)</name>
    <name type="common">Sphingomonas wittichii</name>
    <dbReference type="NCBI Taxonomy" id="392499"/>
    <lineage>
        <taxon>Bacteria</taxon>
        <taxon>Pseudomonadati</taxon>
        <taxon>Pseudomonadota</taxon>
        <taxon>Alphaproteobacteria</taxon>
        <taxon>Sphingomonadales</taxon>
        <taxon>Sphingomonadaceae</taxon>
        <taxon>Rhizorhabdus</taxon>
    </lineage>
</organism>
<dbReference type="AlphaFoldDB" id="A0A9J9LEM4"/>
<feature type="chain" id="PRO_5039930823" evidence="13">
    <location>
        <begin position="27"/>
        <end position="775"/>
    </location>
</feature>
<comment type="similarity">
    <text evidence="11 12">Belongs to the TonB-dependent receptor family.</text>
</comment>
<dbReference type="Proteomes" id="UP000001989">
    <property type="component" value="Chromosome"/>
</dbReference>
<keyword evidence="17" id="KW-1185">Reference proteome</keyword>
<evidence type="ECO:0000256" key="12">
    <source>
        <dbReference type="RuleBase" id="RU003357"/>
    </source>
</evidence>
<dbReference type="PANTHER" id="PTHR32552">
    <property type="entry name" value="FERRICHROME IRON RECEPTOR-RELATED"/>
    <property type="match status" value="1"/>
</dbReference>
<evidence type="ECO:0000256" key="2">
    <source>
        <dbReference type="ARBA" id="ARBA00022448"/>
    </source>
</evidence>
<dbReference type="Gene3D" id="2.40.170.20">
    <property type="entry name" value="TonB-dependent receptor, beta-barrel domain"/>
    <property type="match status" value="1"/>
</dbReference>
<evidence type="ECO:0000256" key="10">
    <source>
        <dbReference type="ARBA" id="ARBA00023237"/>
    </source>
</evidence>
<dbReference type="EMBL" id="CP000699">
    <property type="protein sequence ID" value="ABQ69394.1"/>
    <property type="molecule type" value="Genomic_DNA"/>
</dbReference>
<dbReference type="PROSITE" id="PS52016">
    <property type="entry name" value="TONB_DEPENDENT_REC_3"/>
    <property type="match status" value="1"/>
</dbReference>
<protein>
    <submittedName>
        <fullName evidence="16">TonB-dependent receptor</fullName>
    </submittedName>
</protein>
<evidence type="ECO:0000256" key="9">
    <source>
        <dbReference type="ARBA" id="ARBA00023136"/>
    </source>
</evidence>
<keyword evidence="10 11" id="KW-0998">Cell outer membrane</keyword>
<reference evidence="16 17" key="1">
    <citation type="journal article" date="2010" name="J. Bacteriol.">
        <title>Genome sequence of the dioxin-mineralizing bacterium Sphingomonas wittichii RW1.</title>
        <authorList>
            <person name="Miller T.R."/>
            <person name="Delcher A.L."/>
            <person name="Salzberg S.L."/>
            <person name="Saunders E."/>
            <person name="Detter J.C."/>
            <person name="Halden R.U."/>
        </authorList>
    </citation>
    <scope>NUCLEOTIDE SEQUENCE [LARGE SCALE GENOMIC DNA]</scope>
    <source>
        <strain evidence="17">DSM 6014 / CCUG 31198 / JCM 15750 / NBRC 105917 / EY 4224 / RW1</strain>
    </source>
</reference>
<dbReference type="GO" id="GO:0009279">
    <property type="term" value="C:cell outer membrane"/>
    <property type="evidence" value="ECO:0007669"/>
    <property type="project" value="UniProtKB-SubCell"/>
</dbReference>
<name>A0A9J9LEM4_RHIWR</name>
<evidence type="ECO:0000313" key="17">
    <source>
        <dbReference type="Proteomes" id="UP000001989"/>
    </source>
</evidence>
<comment type="subcellular location">
    <subcellularLocation>
        <location evidence="1 11">Cell outer membrane</location>
        <topology evidence="1 11">Multi-pass membrane protein</topology>
    </subcellularLocation>
</comment>
<accession>A0A9J9LEM4</accession>
<evidence type="ECO:0000256" key="6">
    <source>
        <dbReference type="ARBA" id="ARBA00023004"/>
    </source>
</evidence>
<sequence length="775" mass="83537">MRNRNCNHAKSLLLLLSIGISHSAWAQAETAEGANSTDIVVTAQRRAERLQDVPVSVGVVSGDRLARTNTRNLEELSSQQPALKIATGAASDQLNLRGVGSGFNAGFEQSVATFVDGVYRSRARTSRLALFDIDRVEILKGPQTIFFGANAIAGALNITTRKPSDELTVNASALYAPTDGEYALEGGISGPLMDTLKARVAVKASGMNGYVHNDRLDNKGPHLRDLQGRVQFQWDPSSNLSMTLRYDGARLRDTGTSNTEIIACPPVGSAPTGLCARALGQFGTIDDRFDYHSNAAANRARIDFHEIGLTTRLQLGDYSLNLISGYQHQRADVIPYNVSFPGLSPVGTQSFQWALLGERSKVFSQEIRLESPGDRPVAFQVGGYFDHMDLDLATKFGFFGSAAGALAAPYLNAQSLVGSDAYAQQKSSTLSGFGAVVAKPVDGLRLSGGLRYSRIEKKAHRQAVIGTRGAEPDHEPLTPAPLAAQLLLAGPTGTALGDYPITRRVDTMFMPSASVQYDLVRDVMVYASYAKGFKAGGFGANTADIFGPEKVDAFELGLKSQWFGRRLTTNIALFDSKYRDLQETSTVTTSAGGLISVVNNAASMRSRGIELETRAIVSRGLTLWSNVSYLDAHYQKFTNAPCTPNQRAVTPACIQDLSGQRRAFAPSWSGSVGADVEQPVTDDLLLRLGASLYFTTGYFLQANHDPLSYQPGYQKLDLRAAIGPRDGRWEVAVIAKNVNDAKTASFRVTTPGTVGTGTLLPDRPRSVAFQVSTKW</sequence>
<dbReference type="Pfam" id="PF00593">
    <property type="entry name" value="TonB_dep_Rec_b-barrel"/>
    <property type="match status" value="1"/>
</dbReference>
<evidence type="ECO:0000256" key="1">
    <source>
        <dbReference type="ARBA" id="ARBA00004571"/>
    </source>
</evidence>
<evidence type="ECO:0000256" key="8">
    <source>
        <dbReference type="ARBA" id="ARBA00023077"/>
    </source>
</evidence>
<keyword evidence="2 11" id="KW-0813">Transport</keyword>
<dbReference type="InterPro" id="IPR012910">
    <property type="entry name" value="Plug_dom"/>
</dbReference>
<dbReference type="Pfam" id="PF07715">
    <property type="entry name" value="Plug"/>
    <property type="match status" value="1"/>
</dbReference>
<dbReference type="KEGG" id="swi:Swit_3044"/>